<dbReference type="PANTHER" id="PTHR30069">
    <property type="entry name" value="TONB-DEPENDENT OUTER MEMBRANE RECEPTOR"/>
    <property type="match status" value="1"/>
</dbReference>
<accession>A0A5B6TFY8</accession>
<keyword evidence="2 8" id="KW-0813">Transport</keyword>
<dbReference type="GO" id="GO:0044718">
    <property type="term" value="P:siderophore transmembrane transport"/>
    <property type="evidence" value="ECO:0007669"/>
    <property type="project" value="TreeGrafter"/>
</dbReference>
<dbReference type="RefSeq" id="WP_149091222.1">
    <property type="nucleotide sequence ID" value="NZ_VKKY01000002.1"/>
</dbReference>
<dbReference type="Pfam" id="PF13715">
    <property type="entry name" value="CarbopepD_reg_2"/>
    <property type="match status" value="1"/>
</dbReference>
<dbReference type="InterPro" id="IPR008969">
    <property type="entry name" value="CarboxyPept-like_regulatory"/>
</dbReference>
<dbReference type="SUPFAM" id="SSF56935">
    <property type="entry name" value="Porins"/>
    <property type="match status" value="1"/>
</dbReference>
<dbReference type="InterPro" id="IPR012910">
    <property type="entry name" value="Plug_dom"/>
</dbReference>
<evidence type="ECO:0000256" key="5">
    <source>
        <dbReference type="ARBA" id="ARBA00022729"/>
    </source>
</evidence>
<evidence type="ECO:0000313" key="11">
    <source>
        <dbReference type="EMBL" id="KAA3438162.1"/>
    </source>
</evidence>
<keyword evidence="4 8" id="KW-0812">Transmembrane</keyword>
<dbReference type="Pfam" id="PF07715">
    <property type="entry name" value="Plug"/>
    <property type="match status" value="1"/>
</dbReference>
<dbReference type="Proteomes" id="UP000324133">
    <property type="component" value="Unassembled WGS sequence"/>
</dbReference>
<keyword evidence="6 8" id="KW-0472">Membrane</keyword>
<evidence type="ECO:0000256" key="6">
    <source>
        <dbReference type="ARBA" id="ARBA00023136"/>
    </source>
</evidence>
<evidence type="ECO:0000256" key="7">
    <source>
        <dbReference type="ARBA" id="ARBA00023237"/>
    </source>
</evidence>
<keyword evidence="11" id="KW-0675">Receptor</keyword>
<proteinExistence type="inferred from homology"/>
<dbReference type="InterPro" id="IPR037066">
    <property type="entry name" value="Plug_dom_sf"/>
</dbReference>
<evidence type="ECO:0000256" key="9">
    <source>
        <dbReference type="SAM" id="SignalP"/>
    </source>
</evidence>
<organism evidence="11 12">
    <name type="scientific">Rufibacter hautae</name>
    <dbReference type="NCBI Taxonomy" id="2595005"/>
    <lineage>
        <taxon>Bacteria</taxon>
        <taxon>Pseudomonadati</taxon>
        <taxon>Bacteroidota</taxon>
        <taxon>Cytophagia</taxon>
        <taxon>Cytophagales</taxon>
        <taxon>Hymenobacteraceae</taxon>
        <taxon>Rufibacter</taxon>
    </lineage>
</organism>
<dbReference type="AlphaFoldDB" id="A0A5B6TFY8"/>
<sequence length="1049" mass="114470">MKKVIFFSFVLLLSLVSHAWAQSRTIKGKVTDAKTGEGMPGVTVQLKGSTTAAPTGVTGDYEIYVPSGDGTLVFTFIGYTNKEVAIAGQSTVNVALVEDNTQLGEVLVVAYGTAEEKSYTGSVTSVKAEAIEKMQANDVTKALSGLSPGVQVTSSSGQPGTTSAVRIRGVGSVNASSSPLYVVDGAPYSGDINAINPHDIESMTVLKDATAASLYGSRAANGVIVITTKGGTAPKEPTISFGATVGVSDFAVADYKTVNASQMYELTWEALRNDARANKTLWEGKYASPEEYASKLVVSRLAGAGNGQQYNPFNNANGTTEVEPVGLDGKIKPGLTPAWDEDWRDALYRKAVRQEYDLSVQGGNDKSNYYFSGNYLDQQGAFITSGFKRYSTRLRLSSQVRDNIKVGLSANLSYTDQNAPTSSGTSFRNVVSWGRNISSIYPIYRRKNADGSPFTGPQEFDFNTARPYGGNSNPVGTTALDEITGSNLTWGWNGFAEISFLKDFKYRTSLALNGDNYRGVTFYNPEYGDASGSIGGRGTQSRSSFTEYTFNHILSWNKTFGQHTIDALGGFEVYNLSSNSVSTQKTGFIPIEGMTELDNAATIVSSNSQRDRRALQSFLGQVNYGLADKYYLSASFRRDGSSRFKEDQRWGNFYSVGASWRLSEENFMKELGWVNNAKLRASYGTSGNENLGSYYAYRGLYNTVYPDLSEPGMVVITLENPYLTWEKQAIFNVGLDATVFKRFDVSLDFYDRASKDLLLNKPMAPSTGFVGVSANLGAMRNRGFEANITAHIVDTDKFGWDMNLNAAHNTNEFTELPQPTILAGTKQYKVGQSIYDFFIEDFAGVDPKTGLSMWYRDVTNAEGVVERQTTTNYALATRYYVGNALPKVTGGLSNNLRYKGFDLGLLFSYSFGGKILNTDYSGLMGGGSSAGYNWSTDILDRWQSEENPGNGNVPRLGTGQSLNANARSSRFLTDASYVRMRNVTLGYTLPANVQERLRMKGLRVFVQGDNLWTWSKGLEGMDPEQSLDGITSNSFPTMKTYSVGVRASF</sequence>
<dbReference type="InterPro" id="IPR023997">
    <property type="entry name" value="TonB-dep_OMP_SusC/RagA_CS"/>
</dbReference>
<gene>
    <name evidence="11" type="ORF">FOA19_12940</name>
</gene>
<evidence type="ECO:0000256" key="2">
    <source>
        <dbReference type="ARBA" id="ARBA00022448"/>
    </source>
</evidence>
<evidence type="ECO:0000256" key="4">
    <source>
        <dbReference type="ARBA" id="ARBA00022692"/>
    </source>
</evidence>
<dbReference type="NCBIfam" id="TIGR04056">
    <property type="entry name" value="OMP_RagA_SusC"/>
    <property type="match status" value="1"/>
</dbReference>
<evidence type="ECO:0000256" key="8">
    <source>
        <dbReference type="PROSITE-ProRule" id="PRU01360"/>
    </source>
</evidence>
<dbReference type="Gene3D" id="2.40.170.20">
    <property type="entry name" value="TonB-dependent receptor, beta-barrel domain"/>
    <property type="match status" value="1"/>
</dbReference>
<dbReference type="NCBIfam" id="TIGR04057">
    <property type="entry name" value="SusC_RagA_signa"/>
    <property type="match status" value="1"/>
</dbReference>
<feature type="chain" id="PRO_5023043925" evidence="9">
    <location>
        <begin position="20"/>
        <end position="1049"/>
    </location>
</feature>
<evidence type="ECO:0000256" key="1">
    <source>
        <dbReference type="ARBA" id="ARBA00004571"/>
    </source>
</evidence>
<dbReference type="SUPFAM" id="SSF49464">
    <property type="entry name" value="Carboxypeptidase regulatory domain-like"/>
    <property type="match status" value="1"/>
</dbReference>
<keyword evidence="12" id="KW-1185">Reference proteome</keyword>
<comment type="subcellular location">
    <subcellularLocation>
        <location evidence="1 8">Cell outer membrane</location>
        <topology evidence="1 8">Multi-pass membrane protein</topology>
    </subcellularLocation>
</comment>
<dbReference type="Gene3D" id="2.60.40.1120">
    <property type="entry name" value="Carboxypeptidase-like, regulatory domain"/>
    <property type="match status" value="1"/>
</dbReference>
<dbReference type="InterPro" id="IPR039426">
    <property type="entry name" value="TonB-dep_rcpt-like"/>
</dbReference>
<evidence type="ECO:0000259" key="10">
    <source>
        <dbReference type="Pfam" id="PF07715"/>
    </source>
</evidence>
<dbReference type="GO" id="GO:0009279">
    <property type="term" value="C:cell outer membrane"/>
    <property type="evidence" value="ECO:0007669"/>
    <property type="project" value="UniProtKB-SubCell"/>
</dbReference>
<dbReference type="InterPro" id="IPR023996">
    <property type="entry name" value="TonB-dep_OMP_SusC/RagA"/>
</dbReference>
<evidence type="ECO:0000313" key="12">
    <source>
        <dbReference type="Proteomes" id="UP000324133"/>
    </source>
</evidence>
<dbReference type="EMBL" id="VKKY01000002">
    <property type="protein sequence ID" value="KAA3438162.1"/>
    <property type="molecule type" value="Genomic_DNA"/>
</dbReference>
<keyword evidence="5 9" id="KW-0732">Signal</keyword>
<dbReference type="OrthoDB" id="9768177at2"/>
<dbReference type="GO" id="GO:0015344">
    <property type="term" value="F:siderophore uptake transmembrane transporter activity"/>
    <property type="evidence" value="ECO:0007669"/>
    <property type="project" value="TreeGrafter"/>
</dbReference>
<keyword evidence="7 8" id="KW-0998">Cell outer membrane</keyword>
<protein>
    <submittedName>
        <fullName evidence="11">TonB-dependent receptor</fullName>
    </submittedName>
</protein>
<feature type="domain" description="TonB-dependent receptor plug" evidence="10">
    <location>
        <begin position="117"/>
        <end position="223"/>
    </location>
</feature>
<dbReference type="Gene3D" id="2.170.130.10">
    <property type="entry name" value="TonB-dependent receptor, plug domain"/>
    <property type="match status" value="1"/>
</dbReference>
<feature type="signal peptide" evidence="9">
    <location>
        <begin position="1"/>
        <end position="19"/>
    </location>
</feature>
<comment type="caution">
    <text evidence="11">The sequence shown here is derived from an EMBL/GenBank/DDBJ whole genome shotgun (WGS) entry which is preliminary data.</text>
</comment>
<evidence type="ECO:0000256" key="3">
    <source>
        <dbReference type="ARBA" id="ARBA00022452"/>
    </source>
</evidence>
<name>A0A5B6TFY8_9BACT</name>
<comment type="similarity">
    <text evidence="8">Belongs to the TonB-dependent receptor family.</text>
</comment>
<keyword evidence="3 8" id="KW-1134">Transmembrane beta strand</keyword>
<reference evidence="11 12" key="1">
    <citation type="submission" date="2019-07" db="EMBL/GenBank/DDBJ databases">
        <title>Rufibacter sp. nov., isolated from lake sediment.</title>
        <authorList>
            <person name="Qu J.-H."/>
        </authorList>
    </citation>
    <scope>NUCLEOTIDE SEQUENCE [LARGE SCALE GENOMIC DNA]</scope>
    <source>
        <strain evidence="11 12">NBS58-1</strain>
    </source>
</reference>
<dbReference type="PANTHER" id="PTHR30069:SF29">
    <property type="entry name" value="HEMOGLOBIN AND HEMOGLOBIN-HAPTOGLOBIN-BINDING PROTEIN 1-RELATED"/>
    <property type="match status" value="1"/>
</dbReference>
<dbReference type="InterPro" id="IPR036942">
    <property type="entry name" value="Beta-barrel_TonB_sf"/>
</dbReference>
<dbReference type="PROSITE" id="PS52016">
    <property type="entry name" value="TONB_DEPENDENT_REC_3"/>
    <property type="match status" value="1"/>
</dbReference>